<dbReference type="PROSITE" id="PS00491">
    <property type="entry name" value="PROLINE_PEPTIDASE"/>
    <property type="match status" value="1"/>
</dbReference>
<evidence type="ECO:0000256" key="3">
    <source>
        <dbReference type="RuleBase" id="RU000590"/>
    </source>
</evidence>
<dbReference type="InterPro" id="IPR036005">
    <property type="entry name" value="Creatinase/aminopeptidase-like"/>
</dbReference>
<evidence type="ECO:0000313" key="6">
    <source>
        <dbReference type="Proteomes" id="UP001439008"/>
    </source>
</evidence>
<protein>
    <recommendedName>
        <fullName evidence="4">Peptidase M24 domain-containing protein</fullName>
    </recommendedName>
</protein>
<dbReference type="Pfam" id="PF00557">
    <property type="entry name" value="Peptidase_M24"/>
    <property type="match status" value="1"/>
</dbReference>
<evidence type="ECO:0000256" key="1">
    <source>
        <dbReference type="ARBA" id="ARBA00022723"/>
    </source>
</evidence>
<dbReference type="PANTHER" id="PTHR43763:SF6">
    <property type="entry name" value="XAA-PRO AMINOPEPTIDASE 1"/>
    <property type="match status" value="1"/>
</dbReference>
<dbReference type="InterPro" id="IPR050422">
    <property type="entry name" value="X-Pro_aminopeptidase_P"/>
</dbReference>
<reference evidence="5 6" key="1">
    <citation type="journal article" date="2024" name="BMC Biol.">
        <title>Comparative genomics of Ascetosporea gives new insight into the evolutionary basis for animal parasitism in Rhizaria.</title>
        <authorList>
            <person name="Hiltunen Thoren M."/>
            <person name="Onut-Brannstrom I."/>
            <person name="Alfjorden A."/>
            <person name="Peckova H."/>
            <person name="Swords F."/>
            <person name="Hooper C."/>
            <person name="Holzer A.S."/>
            <person name="Bass D."/>
            <person name="Burki F."/>
        </authorList>
    </citation>
    <scope>NUCLEOTIDE SEQUENCE [LARGE SCALE GENOMIC DNA]</scope>
    <source>
        <strain evidence="5">20-A016</strain>
    </source>
</reference>
<organism evidence="5 6">
    <name type="scientific">Bonamia ostreae</name>
    <dbReference type="NCBI Taxonomy" id="126728"/>
    <lineage>
        <taxon>Eukaryota</taxon>
        <taxon>Sar</taxon>
        <taxon>Rhizaria</taxon>
        <taxon>Endomyxa</taxon>
        <taxon>Ascetosporea</taxon>
        <taxon>Haplosporida</taxon>
        <taxon>Bonamia</taxon>
    </lineage>
</organism>
<dbReference type="SUPFAM" id="SSF55920">
    <property type="entry name" value="Creatinase/aminopeptidase"/>
    <property type="match status" value="1"/>
</dbReference>
<feature type="domain" description="Peptidase M24" evidence="4">
    <location>
        <begin position="3"/>
        <end position="92"/>
    </location>
</feature>
<keyword evidence="1 3" id="KW-0479">Metal-binding</keyword>
<keyword evidence="6" id="KW-1185">Reference proteome</keyword>
<dbReference type="PANTHER" id="PTHR43763">
    <property type="entry name" value="XAA-PRO AMINOPEPTIDASE 1"/>
    <property type="match status" value="1"/>
</dbReference>
<evidence type="ECO:0000313" key="5">
    <source>
        <dbReference type="EMBL" id="MES1919264.1"/>
    </source>
</evidence>
<proteinExistence type="inferred from homology"/>
<gene>
    <name evidence="5" type="ORF">MHBO_001123</name>
</gene>
<evidence type="ECO:0000256" key="2">
    <source>
        <dbReference type="ARBA" id="ARBA00022801"/>
    </source>
</evidence>
<name>A0ABV2AHV1_9EUKA</name>
<evidence type="ECO:0000259" key="4">
    <source>
        <dbReference type="Pfam" id="PF00557"/>
    </source>
</evidence>
<dbReference type="Gene3D" id="3.90.230.10">
    <property type="entry name" value="Creatinase/methionine aminopeptidase superfamily"/>
    <property type="match status" value="1"/>
</dbReference>
<dbReference type="Proteomes" id="UP001439008">
    <property type="component" value="Unassembled WGS sequence"/>
</dbReference>
<keyword evidence="2" id="KW-0378">Hydrolase</keyword>
<dbReference type="EMBL" id="JBDODL010000242">
    <property type="protein sequence ID" value="MES1919264.1"/>
    <property type="molecule type" value="Genomic_DNA"/>
</dbReference>
<dbReference type="InterPro" id="IPR000994">
    <property type="entry name" value="Pept_M24"/>
</dbReference>
<accession>A0ABV2AHV1</accession>
<comment type="caution">
    <text evidence="5">The sequence shown here is derived from an EMBL/GenBank/DDBJ whole genome shotgun (WGS) entry which is preliminary data.</text>
</comment>
<dbReference type="InterPro" id="IPR001131">
    <property type="entry name" value="Peptidase_M24B_aminopep-P_CS"/>
</dbReference>
<sequence>MHFERPTEEEVRQFTLVLKGHIALARAVFPEGLSGSMLDVLARQHLWKRGQNYGHGTGHGVGSFLNVHEGPQSISVSKKPSIGLKAGMVLSNGNIFE</sequence>
<comment type="similarity">
    <text evidence="3">Belongs to the peptidase M24B family.</text>
</comment>